<accession>A0A7C1FKJ3</accession>
<comment type="caution">
    <text evidence="6">The sequence shown here is derived from an EMBL/GenBank/DDBJ whole genome shotgun (WGS) entry which is preliminary data.</text>
</comment>
<organism evidence="6">
    <name type="scientific">Caldilinea aerophila</name>
    <dbReference type="NCBI Taxonomy" id="133453"/>
    <lineage>
        <taxon>Bacteria</taxon>
        <taxon>Bacillati</taxon>
        <taxon>Chloroflexota</taxon>
        <taxon>Caldilineae</taxon>
        <taxon>Caldilineales</taxon>
        <taxon>Caldilineaceae</taxon>
        <taxon>Caldilinea</taxon>
    </lineage>
</organism>
<comment type="pathway">
    <text evidence="1">Protein modification; protein ubiquitination.</text>
</comment>
<keyword evidence="4" id="KW-0812">Transmembrane</keyword>
<sequence>MTQMCSVKRRLLCSIKEARALQALLLALGFVLLALPMQILALREGATQGVAQTLQTTPQCGHATLQAMIDAAAPGDTLLVPAGTYAGPIHIDKPLTLEGQLWPVIQGDGQGDVVVITAPNVTLRGFVVRGSGTSLDREDSAIRASAPNSVIENNRIEEALFGIYLERAADSVVRGNAIYGMDLPISRRGDGLKIFYSPRTRVENNVMRKTRDAILWYSPDSPVRGNDFAEGRYGLHLMQTDHHVIEENILRNNSVGVYVMYGSGFELRRNLILNNRGPSGYGVGLKEASDVLLEGNRILSNRVGVYSDGSPLRPASTVTYQNNLFAYNEIGLEMLPNTEHNRFQHNIFLDNGQQVNVAGGGNLLRNEWAVAGQGNYWSDYAGFDADGDAIGDLPYTAKSLFDTLTGAHPELRLFQLSPAVDALDLAAKAFPLFAPQPRLTDPAPLMRPPALPPTPGLEPPPTTVNLLVAFGMIAAALLIVWAGTQSGQMKQRKSLPEMYRATTRT</sequence>
<gene>
    <name evidence="6" type="primary">nosD</name>
    <name evidence="6" type="ORF">ENQ20_16940</name>
</gene>
<dbReference type="Pfam" id="PF05048">
    <property type="entry name" value="NosD"/>
    <property type="match status" value="1"/>
</dbReference>
<feature type="transmembrane region" description="Helical" evidence="4">
    <location>
        <begin position="464"/>
        <end position="484"/>
    </location>
</feature>
<protein>
    <submittedName>
        <fullName evidence="6">Nitrous oxide reductase family maturation protein NosD</fullName>
    </submittedName>
</protein>
<dbReference type="AlphaFoldDB" id="A0A7C1FKJ3"/>
<dbReference type="EMBL" id="DSMG01000177">
    <property type="protein sequence ID" value="HDX33154.1"/>
    <property type="molecule type" value="Genomic_DNA"/>
</dbReference>
<keyword evidence="4" id="KW-0472">Membrane</keyword>
<dbReference type="InterPro" id="IPR006626">
    <property type="entry name" value="PbH1"/>
</dbReference>
<keyword evidence="3" id="KW-0833">Ubl conjugation pathway</keyword>
<dbReference type="NCBIfam" id="TIGR03804">
    <property type="entry name" value="para_beta_helix"/>
    <property type="match status" value="1"/>
</dbReference>
<dbReference type="SMART" id="SM00722">
    <property type="entry name" value="CASH"/>
    <property type="match status" value="1"/>
</dbReference>
<dbReference type="InterPro" id="IPR006633">
    <property type="entry name" value="Carb-bd_sugar_hydrolysis-dom"/>
</dbReference>
<feature type="domain" description="Carbohydrate-binding/sugar hydrolysis" evidence="5">
    <location>
        <begin position="72"/>
        <end position="217"/>
    </location>
</feature>
<evidence type="ECO:0000259" key="5">
    <source>
        <dbReference type="SMART" id="SM00722"/>
    </source>
</evidence>
<dbReference type="InterPro" id="IPR007742">
    <property type="entry name" value="NosD_dom"/>
</dbReference>
<keyword evidence="4" id="KW-1133">Transmembrane helix</keyword>
<dbReference type="SUPFAM" id="SSF51126">
    <property type="entry name" value="Pectin lyase-like"/>
    <property type="match status" value="1"/>
</dbReference>
<dbReference type="NCBIfam" id="TIGR04247">
    <property type="entry name" value="NosD_copper_fam"/>
    <property type="match status" value="1"/>
</dbReference>
<evidence type="ECO:0000256" key="2">
    <source>
        <dbReference type="ARBA" id="ARBA00022737"/>
    </source>
</evidence>
<dbReference type="Gene3D" id="2.160.20.10">
    <property type="entry name" value="Single-stranded right-handed beta-helix, Pectin lyase-like"/>
    <property type="match status" value="1"/>
</dbReference>
<proteinExistence type="predicted"/>
<dbReference type="InterPro" id="IPR011050">
    <property type="entry name" value="Pectin_lyase_fold/virulence"/>
</dbReference>
<evidence type="ECO:0000313" key="6">
    <source>
        <dbReference type="EMBL" id="HDX33154.1"/>
    </source>
</evidence>
<dbReference type="InterPro" id="IPR026464">
    <property type="entry name" value="NosD_copper_fam"/>
</dbReference>
<dbReference type="PANTHER" id="PTHR22990:SF15">
    <property type="entry name" value="F-BOX ONLY PROTEIN 10"/>
    <property type="match status" value="1"/>
</dbReference>
<keyword evidence="2" id="KW-0677">Repeat</keyword>
<evidence type="ECO:0000256" key="4">
    <source>
        <dbReference type="SAM" id="Phobius"/>
    </source>
</evidence>
<dbReference type="SMART" id="SM00710">
    <property type="entry name" value="PbH1"/>
    <property type="match status" value="8"/>
</dbReference>
<name>A0A7C1FKJ3_9CHLR</name>
<reference evidence="6" key="1">
    <citation type="journal article" date="2020" name="mSystems">
        <title>Genome- and Community-Level Interaction Insights into Carbon Utilization and Element Cycling Functions of Hydrothermarchaeota in Hydrothermal Sediment.</title>
        <authorList>
            <person name="Zhou Z."/>
            <person name="Liu Y."/>
            <person name="Xu W."/>
            <person name="Pan J."/>
            <person name="Luo Z.H."/>
            <person name="Li M."/>
        </authorList>
    </citation>
    <scope>NUCLEOTIDE SEQUENCE [LARGE SCALE GENOMIC DNA]</scope>
    <source>
        <strain evidence="6">SpSt-289</strain>
    </source>
</reference>
<evidence type="ECO:0000256" key="3">
    <source>
        <dbReference type="ARBA" id="ARBA00022786"/>
    </source>
</evidence>
<dbReference type="InterPro" id="IPR022441">
    <property type="entry name" value="Para_beta_helix_rpt-2"/>
</dbReference>
<dbReference type="InterPro" id="IPR012334">
    <property type="entry name" value="Pectin_lyas_fold"/>
</dbReference>
<evidence type="ECO:0000256" key="1">
    <source>
        <dbReference type="ARBA" id="ARBA00004906"/>
    </source>
</evidence>
<dbReference type="PANTHER" id="PTHR22990">
    <property type="entry name" value="F-BOX ONLY PROTEIN"/>
    <property type="match status" value="1"/>
</dbReference>
<dbReference type="InterPro" id="IPR051550">
    <property type="entry name" value="SCF-Subunits/Alg-Epimerases"/>
</dbReference>